<evidence type="ECO:0000256" key="3">
    <source>
        <dbReference type="ARBA" id="ARBA00022490"/>
    </source>
</evidence>
<dbReference type="eggNOG" id="ENOG502QU1W">
    <property type="taxonomic scope" value="Eukaryota"/>
</dbReference>
<keyword evidence="7" id="KW-0805">Transcription regulation</keyword>
<dbReference type="PANTHER" id="PTHR31169">
    <property type="entry name" value="OS05G0300700 PROTEIN"/>
    <property type="match status" value="1"/>
</dbReference>
<evidence type="ECO:0000256" key="4">
    <source>
        <dbReference type="ARBA" id="ARBA00022499"/>
    </source>
</evidence>
<reference evidence="14" key="1">
    <citation type="journal article" date="2013" name="Nat. Genet.">
        <title>The Capsella rubella genome and the genomic consequences of rapid mating system evolution.</title>
        <authorList>
            <person name="Slotte T."/>
            <person name="Hazzouri K.M."/>
            <person name="Agren J.A."/>
            <person name="Koenig D."/>
            <person name="Maumus F."/>
            <person name="Guo Y.L."/>
            <person name="Steige K."/>
            <person name="Platts A.E."/>
            <person name="Escobar J.S."/>
            <person name="Newman L.K."/>
            <person name="Wang W."/>
            <person name="Mandakova T."/>
            <person name="Vello E."/>
            <person name="Smith L.M."/>
            <person name="Henz S.R."/>
            <person name="Steffen J."/>
            <person name="Takuno S."/>
            <person name="Brandvain Y."/>
            <person name="Coop G."/>
            <person name="Andolfatto P."/>
            <person name="Hu T.T."/>
            <person name="Blanchette M."/>
            <person name="Clark R.M."/>
            <person name="Quesneville H."/>
            <person name="Nordborg M."/>
            <person name="Gaut B.S."/>
            <person name="Lysak M.A."/>
            <person name="Jenkins J."/>
            <person name="Grimwood J."/>
            <person name="Chapman J."/>
            <person name="Prochnik S."/>
            <person name="Shu S."/>
            <person name="Rokhsar D."/>
            <person name="Schmutz J."/>
            <person name="Weigel D."/>
            <person name="Wright S.I."/>
        </authorList>
    </citation>
    <scope>NUCLEOTIDE SEQUENCE [LARGE SCALE GENOMIC DNA]</scope>
    <source>
        <strain evidence="14">cv. Monte Gargano</strain>
    </source>
</reference>
<dbReference type="GO" id="GO:0005737">
    <property type="term" value="C:cytoplasm"/>
    <property type="evidence" value="ECO:0007669"/>
    <property type="project" value="UniProtKB-SubCell"/>
</dbReference>
<evidence type="ECO:0000256" key="9">
    <source>
        <dbReference type="ARBA" id="ARBA00023242"/>
    </source>
</evidence>
<feature type="domain" description="Zinc-finger" evidence="11">
    <location>
        <begin position="19"/>
        <end position="115"/>
    </location>
</feature>
<evidence type="ECO:0000256" key="8">
    <source>
        <dbReference type="ARBA" id="ARBA00023163"/>
    </source>
</evidence>
<feature type="coiled-coil region" evidence="10">
    <location>
        <begin position="247"/>
        <end position="281"/>
    </location>
</feature>
<keyword evidence="8" id="KW-0804">Transcription</keyword>
<dbReference type="STRING" id="81985.R0I7P3"/>
<keyword evidence="9" id="KW-0539">Nucleus</keyword>
<dbReference type="PANTHER" id="PTHR31169:SF8">
    <property type="entry name" value="ZINC-FINGER DOMAIN OF MONOAMINE-OXIDASE A REPRESSOR R1 PROTEIN"/>
    <property type="match status" value="1"/>
</dbReference>
<evidence type="ECO:0000256" key="5">
    <source>
        <dbReference type="ARBA" id="ARBA00022553"/>
    </source>
</evidence>
<dbReference type="GO" id="GO:0005634">
    <property type="term" value="C:nucleus"/>
    <property type="evidence" value="ECO:0007669"/>
    <property type="project" value="UniProtKB-SubCell"/>
</dbReference>
<evidence type="ECO:0000313" key="13">
    <source>
        <dbReference type="EMBL" id="EOA34095.1"/>
    </source>
</evidence>
<evidence type="ECO:0000256" key="1">
    <source>
        <dbReference type="ARBA" id="ARBA00004123"/>
    </source>
</evidence>
<keyword evidence="14" id="KW-1185">Reference proteome</keyword>
<evidence type="ECO:0000256" key="10">
    <source>
        <dbReference type="SAM" id="Coils"/>
    </source>
</evidence>
<dbReference type="InterPro" id="IPR040221">
    <property type="entry name" value="CDCA7/CDA7L"/>
</dbReference>
<dbReference type="InterPro" id="IPR028942">
    <property type="entry name" value="WHIM1_dom"/>
</dbReference>
<feature type="domain" description="WHIM1" evidence="12">
    <location>
        <begin position="224"/>
        <end position="250"/>
    </location>
</feature>
<evidence type="ECO:0000259" key="12">
    <source>
        <dbReference type="Pfam" id="PF15612"/>
    </source>
</evidence>
<dbReference type="Pfam" id="PF15612">
    <property type="entry name" value="WHIM1"/>
    <property type="match status" value="1"/>
</dbReference>
<evidence type="ECO:0000313" key="14">
    <source>
        <dbReference type="Proteomes" id="UP000029121"/>
    </source>
</evidence>
<feature type="non-terminal residue" evidence="13">
    <location>
        <position position="398"/>
    </location>
</feature>
<keyword evidence="4" id="KW-1017">Isopeptide bond</keyword>
<dbReference type="Pfam" id="PF10497">
    <property type="entry name" value="zf-4CXXC_R1"/>
    <property type="match status" value="1"/>
</dbReference>
<evidence type="ECO:0000259" key="11">
    <source>
        <dbReference type="Pfam" id="PF10497"/>
    </source>
</evidence>
<organism evidence="13 14">
    <name type="scientific">Capsella rubella</name>
    <dbReference type="NCBI Taxonomy" id="81985"/>
    <lineage>
        <taxon>Eukaryota</taxon>
        <taxon>Viridiplantae</taxon>
        <taxon>Streptophyta</taxon>
        <taxon>Embryophyta</taxon>
        <taxon>Tracheophyta</taxon>
        <taxon>Spermatophyta</taxon>
        <taxon>Magnoliopsida</taxon>
        <taxon>eudicotyledons</taxon>
        <taxon>Gunneridae</taxon>
        <taxon>Pentapetalae</taxon>
        <taxon>rosids</taxon>
        <taxon>malvids</taxon>
        <taxon>Brassicales</taxon>
        <taxon>Brassicaceae</taxon>
        <taxon>Camelineae</taxon>
        <taxon>Capsella</taxon>
    </lineage>
</organism>
<keyword evidence="5" id="KW-0597">Phosphoprotein</keyword>
<dbReference type="Proteomes" id="UP000029121">
    <property type="component" value="Unassembled WGS sequence"/>
</dbReference>
<evidence type="ECO:0000256" key="6">
    <source>
        <dbReference type="ARBA" id="ARBA00022843"/>
    </source>
</evidence>
<dbReference type="EMBL" id="KB870806">
    <property type="protein sequence ID" value="EOA34095.1"/>
    <property type="molecule type" value="Genomic_DNA"/>
</dbReference>
<evidence type="ECO:0000256" key="7">
    <source>
        <dbReference type="ARBA" id="ARBA00023015"/>
    </source>
</evidence>
<keyword evidence="6" id="KW-0832">Ubl conjugation</keyword>
<keyword evidence="3" id="KW-0963">Cytoplasm</keyword>
<keyword evidence="10" id="KW-0175">Coiled coil</keyword>
<proteinExistence type="predicted"/>
<dbReference type="InterPro" id="IPR018866">
    <property type="entry name" value="Znf-4CXXC_R1"/>
</dbReference>
<evidence type="ECO:0000256" key="2">
    <source>
        <dbReference type="ARBA" id="ARBA00004496"/>
    </source>
</evidence>
<comment type="subcellular location">
    <subcellularLocation>
        <location evidence="2">Cytoplasm</location>
    </subcellularLocation>
    <subcellularLocation>
        <location evidence="1">Nucleus</location>
    </subcellularLocation>
</comment>
<dbReference type="GO" id="GO:0006355">
    <property type="term" value="P:regulation of DNA-templated transcription"/>
    <property type="evidence" value="ECO:0007669"/>
    <property type="project" value="InterPro"/>
</dbReference>
<dbReference type="AlphaFoldDB" id="R0I7P3"/>
<evidence type="ECO:0008006" key="15">
    <source>
        <dbReference type="Google" id="ProtNLM"/>
    </source>
</evidence>
<name>R0I7P3_9BRAS</name>
<sequence length="398" mass="45563">MGKKRKSNIDVRVVGRRIYDSKNGKSCHQCRQKTMDFVAPCKATNKNNKTCPIKFCYKCLSNGYAENAEEVVKLEDWCRGICVCSVCMKARGLKPTGILVHQARACGWASVFELLQVEGPDKFAYQRKPKLVLGLKEGQAETVVSELFVCGRTTRSNQCCSIIEMMIQLLDLISQDREMSWTLSATDSSWFTAIGEIVLESQVLRDDEFPPETFEAGVAEYEKMDPSRKLKLLIFLCDESLSTRAIREYIKSQTKECEKQNKEAKEKAATTKKKEKQLKQKMQGDVAKAIMEKNGAPLSIEEHNLIVSQIRAEANEAHMEMMEAKAMRICHARRTEPIMKDDDNGLVLWKLKCYEEEESKILLQDLGAYDNLWRLERWLALKPEQTPEIEKCLSYKNK</sequence>
<protein>
    <recommendedName>
        <fullName evidence="15">Zinc-finger domain-containing protein</fullName>
    </recommendedName>
</protein>
<gene>
    <name evidence="13" type="ORF">CARUB_v10021595mg</name>
</gene>
<accession>R0I7P3</accession>